<protein>
    <submittedName>
        <fullName evidence="2">Uncharacterized protein</fullName>
    </submittedName>
</protein>
<feature type="region of interest" description="Disordered" evidence="1">
    <location>
        <begin position="99"/>
        <end position="118"/>
    </location>
</feature>
<dbReference type="EMBL" id="CAJNDS010002635">
    <property type="protein sequence ID" value="CAE7552820.1"/>
    <property type="molecule type" value="Genomic_DNA"/>
</dbReference>
<sequence length="118" mass="13264">MSAFADFDLEAEGSDGARKCISCKTSTGSTIRCPFCLRWWHDKCAQDMLRRCAESRFIDNFTAVERELIRSLQLHRVPSPSNRDWWKLLTDSVSCVSSSAASSSEQSVTQCARSLTPH</sequence>
<evidence type="ECO:0000313" key="3">
    <source>
        <dbReference type="Proteomes" id="UP000604046"/>
    </source>
</evidence>
<comment type="caution">
    <text evidence="2">The sequence shown here is derived from an EMBL/GenBank/DDBJ whole genome shotgun (WGS) entry which is preliminary data.</text>
</comment>
<gene>
    <name evidence="2" type="ORF">SNAT2548_LOCUS31050</name>
</gene>
<dbReference type="Proteomes" id="UP000604046">
    <property type="component" value="Unassembled WGS sequence"/>
</dbReference>
<dbReference type="SUPFAM" id="SSF57903">
    <property type="entry name" value="FYVE/PHD zinc finger"/>
    <property type="match status" value="1"/>
</dbReference>
<name>A0A812TV40_9DINO</name>
<evidence type="ECO:0000256" key="1">
    <source>
        <dbReference type="SAM" id="MobiDB-lite"/>
    </source>
</evidence>
<dbReference type="AlphaFoldDB" id="A0A812TV40"/>
<keyword evidence="3" id="KW-1185">Reference proteome</keyword>
<feature type="compositionally biased region" description="Polar residues" evidence="1">
    <location>
        <begin position="105"/>
        <end position="118"/>
    </location>
</feature>
<organism evidence="2 3">
    <name type="scientific">Symbiodinium natans</name>
    <dbReference type="NCBI Taxonomy" id="878477"/>
    <lineage>
        <taxon>Eukaryota</taxon>
        <taxon>Sar</taxon>
        <taxon>Alveolata</taxon>
        <taxon>Dinophyceae</taxon>
        <taxon>Suessiales</taxon>
        <taxon>Symbiodiniaceae</taxon>
        <taxon>Symbiodinium</taxon>
    </lineage>
</organism>
<dbReference type="InterPro" id="IPR011011">
    <property type="entry name" value="Znf_FYVE_PHD"/>
</dbReference>
<accession>A0A812TV40</accession>
<proteinExistence type="predicted"/>
<reference evidence="2" key="1">
    <citation type="submission" date="2021-02" db="EMBL/GenBank/DDBJ databases">
        <authorList>
            <person name="Dougan E. K."/>
            <person name="Rhodes N."/>
            <person name="Thang M."/>
            <person name="Chan C."/>
        </authorList>
    </citation>
    <scope>NUCLEOTIDE SEQUENCE</scope>
</reference>
<evidence type="ECO:0000313" key="2">
    <source>
        <dbReference type="EMBL" id="CAE7552820.1"/>
    </source>
</evidence>